<protein>
    <submittedName>
        <fullName evidence="2">Uncharacterized protein</fullName>
    </submittedName>
</protein>
<feature type="region of interest" description="Disordered" evidence="1">
    <location>
        <begin position="1"/>
        <end position="86"/>
    </location>
</feature>
<reference evidence="3" key="2">
    <citation type="journal article" date="2008" name="Nucleic Acids Res.">
        <title>The rice annotation project database (RAP-DB): 2008 update.</title>
        <authorList>
            <consortium name="The rice annotation project (RAP)"/>
        </authorList>
    </citation>
    <scope>GENOME REANNOTATION</scope>
    <source>
        <strain evidence="3">cv. Nipponbare</strain>
    </source>
</reference>
<dbReference type="Proteomes" id="UP000000763">
    <property type="component" value="Chromosome 9"/>
</dbReference>
<name>Q6K320_ORYSJ</name>
<reference evidence="3" key="1">
    <citation type="journal article" date="2005" name="Nature">
        <title>The map-based sequence of the rice genome.</title>
        <authorList>
            <consortium name="International rice genome sequencing project (IRGSP)"/>
            <person name="Matsumoto T."/>
            <person name="Wu J."/>
            <person name="Kanamori H."/>
            <person name="Katayose Y."/>
            <person name="Fujisawa M."/>
            <person name="Namiki N."/>
            <person name="Mizuno H."/>
            <person name="Yamamoto K."/>
            <person name="Antonio B.A."/>
            <person name="Baba T."/>
            <person name="Sakata K."/>
            <person name="Nagamura Y."/>
            <person name="Aoki H."/>
            <person name="Arikawa K."/>
            <person name="Arita K."/>
            <person name="Bito T."/>
            <person name="Chiden Y."/>
            <person name="Fujitsuka N."/>
            <person name="Fukunaka R."/>
            <person name="Hamada M."/>
            <person name="Harada C."/>
            <person name="Hayashi A."/>
            <person name="Hijishita S."/>
            <person name="Honda M."/>
            <person name="Hosokawa S."/>
            <person name="Ichikawa Y."/>
            <person name="Idonuma A."/>
            <person name="Iijima M."/>
            <person name="Ikeda M."/>
            <person name="Ikeno M."/>
            <person name="Ito K."/>
            <person name="Ito S."/>
            <person name="Ito T."/>
            <person name="Ito Y."/>
            <person name="Ito Y."/>
            <person name="Iwabuchi A."/>
            <person name="Kamiya K."/>
            <person name="Karasawa W."/>
            <person name="Kurita K."/>
            <person name="Katagiri S."/>
            <person name="Kikuta A."/>
            <person name="Kobayashi H."/>
            <person name="Kobayashi N."/>
            <person name="Machita K."/>
            <person name="Maehara T."/>
            <person name="Masukawa M."/>
            <person name="Mizubayashi T."/>
            <person name="Mukai Y."/>
            <person name="Nagasaki H."/>
            <person name="Nagata Y."/>
            <person name="Naito S."/>
            <person name="Nakashima M."/>
            <person name="Nakama Y."/>
            <person name="Nakamichi Y."/>
            <person name="Nakamura M."/>
            <person name="Meguro A."/>
            <person name="Negishi M."/>
            <person name="Ohta I."/>
            <person name="Ohta T."/>
            <person name="Okamoto M."/>
            <person name="Ono N."/>
            <person name="Saji S."/>
            <person name="Sakaguchi M."/>
            <person name="Sakai K."/>
            <person name="Shibata M."/>
            <person name="Shimokawa T."/>
            <person name="Song J."/>
            <person name="Takazaki Y."/>
            <person name="Terasawa K."/>
            <person name="Tsugane M."/>
            <person name="Tsuji K."/>
            <person name="Ueda S."/>
            <person name="Waki K."/>
            <person name="Yamagata H."/>
            <person name="Yamamoto M."/>
            <person name="Yamamoto S."/>
            <person name="Yamane H."/>
            <person name="Yoshiki S."/>
            <person name="Yoshihara R."/>
            <person name="Yukawa K."/>
            <person name="Zhong H."/>
            <person name="Yano M."/>
            <person name="Yuan Q."/>
            <person name="Ouyang S."/>
            <person name="Liu J."/>
            <person name="Jones K.M."/>
            <person name="Gansberger K."/>
            <person name="Moffat K."/>
            <person name="Hill J."/>
            <person name="Bera J."/>
            <person name="Fadrosh D."/>
            <person name="Jin S."/>
            <person name="Johri S."/>
            <person name="Kim M."/>
            <person name="Overton L."/>
            <person name="Reardon M."/>
            <person name="Tsitrin T."/>
            <person name="Vuong H."/>
            <person name="Weaver B."/>
            <person name="Ciecko A."/>
            <person name="Tallon L."/>
            <person name="Jackson J."/>
            <person name="Pai G."/>
            <person name="Aken S.V."/>
            <person name="Utterback T."/>
            <person name="Reidmuller S."/>
            <person name="Feldblyum T."/>
            <person name="Hsiao J."/>
            <person name="Zismann V."/>
            <person name="Iobst S."/>
            <person name="de Vazeille A.R."/>
            <person name="Buell C.R."/>
            <person name="Ying K."/>
            <person name="Li Y."/>
            <person name="Lu T."/>
            <person name="Huang Y."/>
            <person name="Zhao Q."/>
            <person name="Feng Q."/>
            <person name="Zhang L."/>
            <person name="Zhu J."/>
            <person name="Weng Q."/>
            <person name="Mu J."/>
            <person name="Lu Y."/>
            <person name="Fan D."/>
            <person name="Liu Y."/>
            <person name="Guan J."/>
            <person name="Zhang Y."/>
            <person name="Yu S."/>
            <person name="Liu X."/>
            <person name="Zhang Y."/>
            <person name="Hong G."/>
            <person name="Han B."/>
            <person name="Choisne N."/>
            <person name="Demange N."/>
            <person name="Orjeda G."/>
            <person name="Samain S."/>
            <person name="Cattolico L."/>
            <person name="Pelletier E."/>
            <person name="Couloux A."/>
            <person name="Segurens B."/>
            <person name="Wincker P."/>
            <person name="D'Hont A."/>
            <person name="Scarpelli C."/>
            <person name="Weissenbach J."/>
            <person name="Salanoubat M."/>
            <person name="Quetier F."/>
            <person name="Yu Y."/>
            <person name="Kim H.R."/>
            <person name="Rambo T."/>
            <person name="Currie J."/>
            <person name="Collura K."/>
            <person name="Luo M."/>
            <person name="Yang T."/>
            <person name="Ammiraju J.S.S."/>
            <person name="Engler F."/>
            <person name="Soderlund C."/>
            <person name="Wing R.A."/>
            <person name="Palmer L.E."/>
            <person name="de la Bastide M."/>
            <person name="Spiegel L."/>
            <person name="Nascimento L."/>
            <person name="Zutavern T."/>
            <person name="O'Shaughnessy A."/>
            <person name="Dike S."/>
            <person name="Dedhia N."/>
            <person name="Preston R."/>
            <person name="Balija V."/>
            <person name="McCombie W.R."/>
            <person name="Chow T."/>
            <person name="Chen H."/>
            <person name="Chung M."/>
            <person name="Chen C."/>
            <person name="Shaw J."/>
            <person name="Wu H."/>
            <person name="Hsiao K."/>
            <person name="Chao Y."/>
            <person name="Chu M."/>
            <person name="Cheng C."/>
            <person name="Hour A."/>
            <person name="Lee P."/>
            <person name="Lin S."/>
            <person name="Lin Y."/>
            <person name="Liou J."/>
            <person name="Liu S."/>
            <person name="Hsing Y."/>
            <person name="Raghuvanshi S."/>
            <person name="Mohanty A."/>
            <person name="Bharti A.K."/>
            <person name="Gaur A."/>
            <person name="Gupta V."/>
            <person name="Kumar D."/>
            <person name="Ravi V."/>
            <person name="Vij S."/>
            <person name="Kapur A."/>
            <person name="Khurana P."/>
            <person name="Khurana P."/>
            <person name="Khurana J.P."/>
            <person name="Tyagi A.K."/>
            <person name="Gaikwad K."/>
            <person name="Singh A."/>
            <person name="Dalal V."/>
            <person name="Srivastava S."/>
            <person name="Dixit A."/>
            <person name="Pal A.K."/>
            <person name="Ghazi I.A."/>
            <person name="Yadav M."/>
            <person name="Pandit A."/>
            <person name="Bhargava A."/>
            <person name="Sureshbabu K."/>
            <person name="Batra K."/>
            <person name="Sharma T.R."/>
            <person name="Mohapatra T."/>
            <person name="Singh N.K."/>
            <person name="Messing J."/>
            <person name="Nelson A.B."/>
            <person name="Fuks G."/>
            <person name="Kavchok S."/>
            <person name="Keizer G."/>
            <person name="Linton E."/>
            <person name="Llaca V."/>
            <person name="Song R."/>
            <person name="Tanyolac B."/>
            <person name="Young S."/>
            <person name="Ho-Il K."/>
            <person name="Hahn J.H."/>
            <person name="Sangsakoo G."/>
            <person name="Vanavichit A."/>
            <person name="de Mattos Luiz.A.T."/>
            <person name="Zimmer P.D."/>
            <person name="Malone G."/>
            <person name="Dellagostin O."/>
            <person name="de Oliveira A.C."/>
            <person name="Bevan M."/>
            <person name="Bancroft I."/>
            <person name="Minx P."/>
            <person name="Cordum H."/>
            <person name="Wilson R."/>
            <person name="Cheng Z."/>
            <person name="Jin W."/>
            <person name="Jiang J."/>
            <person name="Leong S.A."/>
            <person name="Iwama H."/>
            <person name="Gojobori T."/>
            <person name="Itoh T."/>
            <person name="Niimura Y."/>
            <person name="Fujii Y."/>
            <person name="Habara T."/>
            <person name="Sakai H."/>
            <person name="Sato Y."/>
            <person name="Wilson G."/>
            <person name="Kumar K."/>
            <person name="McCouch S."/>
            <person name="Juretic N."/>
            <person name="Hoen D."/>
            <person name="Wright S."/>
            <person name="Bruskiewich R."/>
            <person name="Bureau T."/>
            <person name="Miyao A."/>
            <person name="Hirochika H."/>
            <person name="Nishikawa T."/>
            <person name="Kadowaki K."/>
            <person name="Sugiura M."/>
            <person name="Burr B."/>
            <person name="Sasaki T."/>
        </authorList>
    </citation>
    <scope>NUCLEOTIDE SEQUENCE [LARGE SCALE GENOMIC DNA]</scope>
    <source>
        <strain evidence="3">cv. Nipponbare</strain>
    </source>
</reference>
<organism evidence="2 3">
    <name type="scientific">Oryza sativa subsp. japonica</name>
    <name type="common">Rice</name>
    <dbReference type="NCBI Taxonomy" id="39947"/>
    <lineage>
        <taxon>Eukaryota</taxon>
        <taxon>Viridiplantae</taxon>
        <taxon>Streptophyta</taxon>
        <taxon>Embryophyta</taxon>
        <taxon>Tracheophyta</taxon>
        <taxon>Spermatophyta</taxon>
        <taxon>Magnoliopsida</taxon>
        <taxon>Liliopsida</taxon>
        <taxon>Poales</taxon>
        <taxon>Poaceae</taxon>
        <taxon>BOP clade</taxon>
        <taxon>Oryzoideae</taxon>
        <taxon>Oryzeae</taxon>
        <taxon>Oryzinae</taxon>
        <taxon>Oryza</taxon>
        <taxon>Oryza sativa</taxon>
    </lineage>
</organism>
<feature type="compositionally biased region" description="Basic and acidic residues" evidence="1">
    <location>
        <begin position="102"/>
        <end position="115"/>
    </location>
</feature>
<feature type="region of interest" description="Disordered" evidence="1">
    <location>
        <begin position="102"/>
        <end position="170"/>
    </location>
</feature>
<evidence type="ECO:0000256" key="1">
    <source>
        <dbReference type="SAM" id="MobiDB-lite"/>
    </source>
</evidence>
<gene>
    <name evidence="2" type="primary">OSJNBb0066C12.8</name>
</gene>
<sequence length="170" mass="17739">MPAEGGGHGKLTGARGKAGSGSADFDDGGVDGVAVGLANPTAATGRLGGGSSGGERRPEVAKARIRQIRGGGGEREAGGIQNSNPDRFSVWARRNVRRRLQDVRERAPEAGDVRGRHGRGGRRRLWRGAGVGRRKGTGPTATAHHHDAREPPPIAGNSRHLRAATGEEER</sequence>
<feature type="compositionally biased region" description="Gly residues" evidence="1">
    <location>
        <begin position="1"/>
        <end position="10"/>
    </location>
</feature>
<dbReference type="EMBL" id="AP005738">
    <property type="protein sequence ID" value="BAD23550.1"/>
    <property type="molecule type" value="Genomic_DNA"/>
</dbReference>
<evidence type="ECO:0000313" key="2">
    <source>
        <dbReference type="EMBL" id="BAD23550.1"/>
    </source>
</evidence>
<dbReference type="AlphaFoldDB" id="Q6K320"/>
<proteinExistence type="predicted"/>
<accession>Q6K320</accession>
<feature type="compositionally biased region" description="Basic residues" evidence="1">
    <location>
        <begin position="116"/>
        <end position="136"/>
    </location>
</feature>
<evidence type="ECO:0000313" key="3">
    <source>
        <dbReference type="Proteomes" id="UP000000763"/>
    </source>
</evidence>